<evidence type="ECO:0000256" key="1">
    <source>
        <dbReference type="ARBA" id="ARBA00023157"/>
    </source>
</evidence>
<dbReference type="SMART" id="SM00042">
    <property type="entry name" value="CUB"/>
    <property type="match status" value="1"/>
</dbReference>
<evidence type="ECO:0000313" key="7">
    <source>
        <dbReference type="EMBL" id="CAI5797321.1"/>
    </source>
</evidence>
<dbReference type="Proteomes" id="UP001178461">
    <property type="component" value="Chromosome 16"/>
</dbReference>
<protein>
    <recommendedName>
        <fullName evidence="6">CUB domain-containing protein</fullName>
    </recommendedName>
</protein>
<feature type="region of interest" description="Disordered" evidence="3">
    <location>
        <begin position="147"/>
        <end position="166"/>
    </location>
</feature>
<keyword evidence="1 2" id="KW-1015">Disulfide bond</keyword>
<dbReference type="AlphaFoldDB" id="A0AA35PQ75"/>
<feature type="region of interest" description="Disordered" evidence="3">
    <location>
        <begin position="395"/>
        <end position="427"/>
    </location>
</feature>
<feature type="signal peptide" evidence="5">
    <location>
        <begin position="1"/>
        <end position="29"/>
    </location>
</feature>
<dbReference type="EMBL" id="OX395143">
    <property type="protein sequence ID" value="CAI5797321.1"/>
    <property type="molecule type" value="Genomic_DNA"/>
</dbReference>
<dbReference type="SUPFAM" id="SSF49854">
    <property type="entry name" value="Spermadhesin, CUB domain"/>
    <property type="match status" value="1"/>
</dbReference>
<feature type="transmembrane region" description="Helical" evidence="4">
    <location>
        <begin position="332"/>
        <end position="356"/>
    </location>
</feature>
<keyword evidence="5" id="KW-0732">Signal</keyword>
<keyword evidence="4" id="KW-1133">Transmembrane helix</keyword>
<feature type="chain" id="PRO_5041321376" description="CUB domain-containing protein" evidence="5">
    <location>
        <begin position="30"/>
        <end position="798"/>
    </location>
</feature>
<accession>A0AA35PQ75</accession>
<gene>
    <name evidence="7" type="ORF">PODLI_1B014813</name>
</gene>
<name>A0AA35PQ75_9SAUR</name>
<feature type="domain" description="CUB" evidence="6">
    <location>
        <begin position="35"/>
        <end position="85"/>
    </location>
</feature>
<feature type="disulfide bond" evidence="2">
    <location>
        <begin position="35"/>
        <end position="62"/>
    </location>
</feature>
<sequence length="798" mass="86650">MGKSPPLPLRSGWLHLLTAAAFCIWGSEAKVYYSCGAQFSLLERGLILSPGFPNNYSSGMHCIWQFFIPAGTYLMLEIFDFDVFESISENPHVWGGFLSLPKNTNEELSPTEENADFPTTFPTKGIIFEESHSQDFYNLHDARFPEATSQKQESKQFQQTQGPKELAVTQPSELPLMGATSATLPGQILGGVQGDQNPKDKILFAHLAARGGSKDSEGPKQHLGNVTLGEDMAISTVALPTDASSTPPSSIDVCPHDVLYVSDLTAFSSRFCGTNSPLNKNMTFGSSLKMVEVIVELITTTDRGRGFAMLFEYKNDTELVPVSDSNEGIENIMMLMIIAGIVFFALVLLSTLCIACRKKLCPKRSSLDARSDQENGIQNAAVDINELQLVMPSQENENNNHSVDGNGAVTSYDGSMECSPRQTDQDIPSSVSAVTTESGSDEVFIISASPGAGGLSFTSYRIQDRKLKRSITSPGSVSDWLTAGPAESGISATNIGVAQTESHCPSQRTWRARTFHDLLAPLPQLQKKWCSWATNSPFTKLVNSSGFSASTKDQTATTRKVTSAAEIDGISEPAYLDSSASTASYPLTYSAQKQRKLSNSCNLKRSRFRNPYFGFLTSSPDCNQPRLSDHAKHVGARSPVNSPGKGTEDLLEGPIQFTSNIVNGSKSKELSLEMDKPKPVFVISEEGDDQQPLVLAEHVNQCADALSEPNVIHNNMGLTIADEQPVDLTLQESSVESTSIRADLDLWGEYPNSHSDSLKSCSGYKDKNYGPVSDTGTTNSHPNFDSLASHRLCQTSVQ</sequence>
<evidence type="ECO:0000259" key="6">
    <source>
        <dbReference type="PROSITE" id="PS01180"/>
    </source>
</evidence>
<evidence type="ECO:0000256" key="5">
    <source>
        <dbReference type="SAM" id="SignalP"/>
    </source>
</evidence>
<reference evidence="7" key="1">
    <citation type="submission" date="2022-12" db="EMBL/GenBank/DDBJ databases">
        <authorList>
            <person name="Alioto T."/>
            <person name="Alioto T."/>
            <person name="Gomez Garrido J."/>
        </authorList>
    </citation>
    <scope>NUCLEOTIDE SEQUENCE</scope>
</reference>
<comment type="caution">
    <text evidence="2">Lacks conserved residue(s) required for the propagation of feature annotation.</text>
</comment>
<evidence type="ECO:0000256" key="2">
    <source>
        <dbReference type="PROSITE-ProRule" id="PRU00059"/>
    </source>
</evidence>
<evidence type="ECO:0000256" key="4">
    <source>
        <dbReference type="SAM" id="Phobius"/>
    </source>
</evidence>
<dbReference type="CDD" id="cd00041">
    <property type="entry name" value="CUB"/>
    <property type="match status" value="1"/>
</dbReference>
<dbReference type="Pfam" id="PF00431">
    <property type="entry name" value="CUB"/>
    <property type="match status" value="1"/>
</dbReference>
<keyword evidence="4" id="KW-0812">Transmembrane</keyword>
<keyword evidence="4" id="KW-0472">Membrane</keyword>
<proteinExistence type="predicted"/>
<dbReference type="InterPro" id="IPR000859">
    <property type="entry name" value="CUB_dom"/>
</dbReference>
<dbReference type="Gene3D" id="2.60.120.290">
    <property type="entry name" value="Spermadhesin, CUB domain"/>
    <property type="match status" value="1"/>
</dbReference>
<feature type="compositionally biased region" description="Low complexity" evidence="3">
    <location>
        <begin position="148"/>
        <end position="161"/>
    </location>
</feature>
<keyword evidence="8" id="KW-1185">Reference proteome</keyword>
<organism evidence="7 8">
    <name type="scientific">Podarcis lilfordi</name>
    <name type="common">Lilford's wall lizard</name>
    <dbReference type="NCBI Taxonomy" id="74358"/>
    <lineage>
        <taxon>Eukaryota</taxon>
        <taxon>Metazoa</taxon>
        <taxon>Chordata</taxon>
        <taxon>Craniata</taxon>
        <taxon>Vertebrata</taxon>
        <taxon>Euteleostomi</taxon>
        <taxon>Lepidosauria</taxon>
        <taxon>Squamata</taxon>
        <taxon>Bifurcata</taxon>
        <taxon>Unidentata</taxon>
        <taxon>Episquamata</taxon>
        <taxon>Laterata</taxon>
        <taxon>Lacertibaenia</taxon>
        <taxon>Lacertidae</taxon>
        <taxon>Podarcis</taxon>
    </lineage>
</organism>
<evidence type="ECO:0000256" key="3">
    <source>
        <dbReference type="SAM" id="MobiDB-lite"/>
    </source>
</evidence>
<dbReference type="PROSITE" id="PS01180">
    <property type="entry name" value="CUB"/>
    <property type="match status" value="1"/>
</dbReference>
<dbReference type="InterPro" id="IPR035914">
    <property type="entry name" value="Sperma_CUB_dom_sf"/>
</dbReference>
<evidence type="ECO:0000313" key="8">
    <source>
        <dbReference type="Proteomes" id="UP001178461"/>
    </source>
</evidence>
<feature type="compositionally biased region" description="Polar residues" evidence="3">
    <location>
        <begin position="395"/>
        <end position="413"/>
    </location>
</feature>
<feature type="region of interest" description="Disordered" evidence="3">
    <location>
        <begin position="628"/>
        <end position="648"/>
    </location>
</feature>